<reference evidence="3" key="1">
    <citation type="journal article" date="2019" name="Int. J. Syst. Evol. Microbiol.">
        <title>The Global Catalogue of Microorganisms (GCM) 10K type strain sequencing project: providing services to taxonomists for standard genome sequencing and annotation.</title>
        <authorList>
            <consortium name="The Broad Institute Genomics Platform"/>
            <consortium name="The Broad Institute Genome Sequencing Center for Infectious Disease"/>
            <person name="Wu L."/>
            <person name="Ma J."/>
        </authorList>
    </citation>
    <scope>NUCLEOTIDE SEQUENCE [LARGE SCALE GENOMIC DNA]</scope>
    <source>
        <strain evidence="3">R28</strain>
    </source>
</reference>
<feature type="domain" description="AraC effector-binding" evidence="1">
    <location>
        <begin position="2"/>
        <end position="141"/>
    </location>
</feature>
<protein>
    <submittedName>
        <fullName evidence="2">GyrI-like domain-containing protein</fullName>
    </submittedName>
</protein>
<organism evidence="2 3">
    <name type="scientific">Ornithinibacillus salinisoli</name>
    <dbReference type="NCBI Taxonomy" id="1848459"/>
    <lineage>
        <taxon>Bacteria</taxon>
        <taxon>Bacillati</taxon>
        <taxon>Bacillota</taxon>
        <taxon>Bacilli</taxon>
        <taxon>Bacillales</taxon>
        <taxon>Bacillaceae</taxon>
        <taxon>Ornithinibacillus</taxon>
    </lineage>
</organism>
<dbReference type="Gene3D" id="3.20.80.10">
    <property type="entry name" value="Regulatory factor, effector binding domain"/>
    <property type="match status" value="1"/>
</dbReference>
<evidence type="ECO:0000259" key="1">
    <source>
        <dbReference type="SMART" id="SM00871"/>
    </source>
</evidence>
<dbReference type="InterPro" id="IPR029442">
    <property type="entry name" value="GyrI-like"/>
</dbReference>
<dbReference type="SMART" id="SM00871">
    <property type="entry name" value="AraC_E_bind"/>
    <property type="match status" value="1"/>
</dbReference>
<dbReference type="Proteomes" id="UP001597383">
    <property type="component" value="Unassembled WGS sequence"/>
</dbReference>
<dbReference type="EMBL" id="JBHUHQ010000015">
    <property type="protein sequence ID" value="MFD2044689.1"/>
    <property type="molecule type" value="Genomic_DNA"/>
</dbReference>
<dbReference type="Pfam" id="PF06445">
    <property type="entry name" value="GyrI-like"/>
    <property type="match status" value="1"/>
</dbReference>
<dbReference type="InterPro" id="IPR011256">
    <property type="entry name" value="Reg_factor_effector_dom_sf"/>
</dbReference>
<evidence type="ECO:0000313" key="2">
    <source>
        <dbReference type="EMBL" id="MFD2044689.1"/>
    </source>
</evidence>
<evidence type="ECO:0000313" key="3">
    <source>
        <dbReference type="Proteomes" id="UP001597383"/>
    </source>
</evidence>
<proteinExistence type="predicted"/>
<accession>A0ABW4VYH8</accession>
<dbReference type="InterPro" id="IPR010499">
    <property type="entry name" value="AraC_E-bd"/>
</dbReference>
<gene>
    <name evidence="2" type="ORF">ACFSJF_10460</name>
</gene>
<keyword evidence="3" id="KW-1185">Reference proteome</keyword>
<sequence length="143" mass="16436">MHVVGVEVKAPFTAVYMSDTIKPRLWEEISKRSHEIKHQRKQASFIGVALSKNRIYHYIAGIEVTKPVQIPERMVGITLPAREYASYTHEGGGTRENTDQTYFYVLDKLRSQGLDHDPDAYSMEVHADLRTNKFTVCIPLRDE</sequence>
<dbReference type="RefSeq" id="WP_377559045.1">
    <property type="nucleotide sequence ID" value="NZ_JBHUHQ010000015.1"/>
</dbReference>
<comment type="caution">
    <text evidence="2">The sequence shown here is derived from an EMBL/GenBank/DDBJ whole genome shotgun (WGS) entry which is preliminary data.</text>
</comment>
<dbReference type="SUPFAM" id="SSF55136">
    <property type="entry name" value="Probable bacterial effector-binding domain"/>
    <property type="match status" value="1"/>
</dbReference>
<name>A0ABW4VYH8_9BACI</name>